<reference evidence="3" key="1">
    <citation type="submission" date="2017-02" db="UniProtKB">
        <authorList>
            <consortium name="WormBaseParasite"/>
        </authorList>
    </citation>
    <scope>IDENTIFICATION</scope>
</reference>
<evidence type="ECO:0000313" key="2">
    <source>
        <dbReference type="Proteomes" id="UP000036681"/>
    </source>
</evidence>
<dbReference type="Proteomes" id="UP000036681">
    <property type="component" value="Unplaced"/>
</dbReference>
<evidence type="ECO:0000313" key="3">
    <source>
        <dbReference type="WBParaSite" id="ALUE_0002154101-mRNA-1"/>
    </source>
</evidence>
<feature type="compositionally biased region" description="Acidic residues" evidence="1">
    <location>
        <begin position="83"/>
        <end position="93"/>
    </location>
</feature>
<organism evidence="2 3">
    <name type="scientific">Ascaris lumbricoides</name>
    <name type="common">Giant roundworm</name>
    <dbReference type="NCBI Taxonomy" id="6252"/>
    <lineage>
        <taxon>Eukaryota</taxon>
        <taxon>Metazoa</taxon>
        <taxon>Ecdysozoa</taxon>
        <taxon>Nematoda</taxon>
        <taxon>Chromadorea</taxon>
        <taxon>Rhabditida</taxon>
        <taxon>Spirurina</taxon>
        <taxon>Ascaridomorpha</taxon>
        <taxon>Ascaridoidea</taxon>
        <taxon>Ascarididae</taxon>
        <taxon>Ascaris</taxon>
    </lineage>
</organism>
<keyword evidence="2" id="KW-1185">Reference proteome</keyword>
<protein>
    <submittedName>
        <fullName evidence="3">PIK helical domain-containing protein</fullName>
    </submittedName>
</protein>
<proteinExistence type="predicted"/>
<evidence type="ECO:0000256" key="1">
    <source>
        <dbReference type="SAM" id="MobiDB-lite"/>
    </source>
</evidence>
<accession>A0A0M3IS13</accession>
<sequence>WIFSIYETDPNDAIRQLQALADEKGIDESIRIELKLQAYSLICQLQERQPRINVSRYVNAQILDTICDELHHPRLTDINNGASDEEDDTEEGVEYSHALKRQIQNKSSFTGSDLHKALNS</sequence>
<feature type="region of interest" description="Disordered" evidence="1">
    <location>
        <begin position="74"/>
        <end position="94"/>
    </location>
</feature>
<dbReference type="AlphaFoldDB" id="A0A0M3IS13"/>
<name>A0A0M3IS13_ASCLU</name>
<dbReference type="WBParaSite" id="ALUE_0002154101-mRNA-1">
    <property type="protein sequence ID" value="ALUE_0002154101-mRNA-1"/>
    <property type="gene ID" value="ALUE_0002154101"/>
</dbReference>